<dbReference type="InterPro" id="IPR038538">
    <property type="entry name" value="MTERF_sf"/>
</dbReference>
<keyword evidence="2" id="KW-0809">Transit peptide</keyword>
<sequence length="500" mass="56406">MPKITQTFPVVALQRLQKTYGVSRKCANVILLKQQEIREDDDYDVMSTLGLLHKWKLDLELVTRFPQILKRPPYALDHHKHILEECGITVGVSSLASYLKVNRSFLFALEAHGAIPAGHDVIGSLCRSVELAPAVEDTVRGSLGSVQSRTLLDVRLAVFQQYLRQRLDCDASDAEAMITKYPRNRHKSLRLTARILQLLEAQGLAAEKIVRNPYLLNTHPDQLEALLENCPTVASTDIREMLRKVPRIAYMPWHNTAQIVRIVEEFGFSEQTVLNGAEVFTLAADTVRERLVLMAEIPELWAMRHNKNFFKMVFSFQRTLNRLSYMRTINMRCLSVHLLSTFYPMFRRYVSTGEDRTGGADLATYLSERLSVPAAEVWRQLRHHPHWRAVPLLTVSQTTEALLGAGFSAAQVRHALHLTLYPERRALEAARDAADAAAVPEEYVLQLALYRLEREGHFSGTGVFAFAADRPAVAVGSGAPAELPVEEGRVPRRSARVEGR</sequence>
<comment type="similarity">
    <text evidence="1">Belongs to the mTERF family.</text>
</comment>
<proteinExistence type="inferred from homology"/>
<name>A0A6A4VLL9_AMPAM</name>
<dbReference type="Gene3D" id="1.25.70.10">
    <property type="entry name" value="Transcription termination factor 3, mitochondrial"/>
    <property type="match status" value="1"/>
</dbReference>
<accession>A0A6A4VLL9</accession>
<evidence type="ECO:0000313" key="4">
    <source>
        <dbReference type="Proteomes" id="UP000440578"/>
    </source>
</evidence>
<evidence type="ECO:0000256" key="2">
    <source>
        <dbReference type="ARBA" id="ARBA00022946"/>
    </source>
</evidence>
<dbReference type="EMBL" id="VIIS01001879">
    <property type="protein sequence ID" value="KAF0291452.1"/>
    <property type="molecule type" value="Genomic_DNA"/>
</dbReference>
<organism evidence="3 4">
    <name type="scientific">Amphibalanus amphitrite</name>
    <name type="common">Striped barnacle</name>
    <name type="synonym">Balanus amphitrite</name>
    <dbReference type="NCBI Taxonomy" id="1232801"/>
    <lineage>
        <taxon>Eukaryota</taxon>
        <taxon>Metazoa</taxon>
        <taxon>Ecdysozoa</taxon>
        <taxon>Arthropoda</taxon>
        <taxon>Crustacea</taxon>
        <taxon>Multicrustacea</taxon>
        <taxon>Cirripedia</taxon>
        <taxon>Thoracica</taxon>
        <taxon>Thoracicalcarea</taxon>
        <taxon>Balanomorpha</taxon>
        <taxon>Balanoidea</taxon>
        <taxon>Balanidae</taxon>
        <taxon>Amphibalaninae</taxon>
        <taxon>Amphibalanus</taxon>
    </lineage>
</organism>
<dbReference type="OrthoDB" id="10064535at2759"/>
<comment type="caution">
    <text evidence="3">The sequence shown here is derived from an EMBL/GenBank/DDBJ whole genome shotgun (WGS) entry which is preliminary data.</text>
</comment>
<dbReference type="GO" id="GO:0003676">
    <property type="term" value="F:nucleic acid binding"/>
    <property type="evidence" value="ECO:0007669"/>
    <property type="project" value="InterPro"/>
</dbReference>
<dbReference type="AlphaFoldDB" id="A0A6A4VLL9"/>
<dbReference type="Proteomes" id="UP000440578">
    <property type="component" value="Unassembled WGS sequence"/>
</dbReference>
<protein>
    <submittedName>
        <fullName evidence="3">Transcription termination factor 5, mitochondrial</fullName>
    </submittedName>
</protein>
<gene>
    <name evidence="3" type="primary">mTerf5_0</name>
    <name evidence="3" type="ORF">FJT64_010414</name>
</gene>
<dbReference type="GO" id="GO:0005759">
    <property type="term" value="C:mitochondrial matrix"/>
    <property type="evidence" value="ECO:0007669"/>
    <property type="project" value="TreeGrafter"/>
</dbReference>
<reference evidence="3 4" key="1">
    <citation type="submission" date="2019-07" db="EMBL/GenBank/DDBJ databases">
        <title>Draft genome assembly of a fouling barnacle, Amphibalanus amphitrite (Darwin, 1854): The first reference genome for Thecostraca.</title>
        <authorList>
            <person name="Kim W."/>
        </authorList>
    </citation>
    <scope>NUCLEOTIDE SEQUENCE [LARGE SCALE GENOMIC DNA]</scope>
    <source>
        <strain evidence="3">SNU_AA5</strain>
        <tissue evidence="3">Soma without cirri and trophi</tissue>
    </source>
</reference>
<dbReference type="GO" id="GO:0006393">
    <property type="term" value="P:termination of mitochondrial transcription"/>
    <property type="evidence" value="ECO:0007669"/>
    <property type="project" value="TreeGrafter"/>
</dbReference>
<dbReference type="PANTHER" id="PTHR15437">
    <property type="entry name" value="TRANSCRIPTION TERMINATION FACTOR, MITOCHONDRIAL"/>
    <property type="match status" value="1"/>
</dbReference>
<evidence type="ECO:0000313" key="3">
    <source>
        <dbReference type="EMBL" id="KAF0291452.1"/>
    </source>
</evidence>
<keyword evidence="4" id="KW-1185">Reference proteome</keyword>
<dbReference type="PANTHER" id="PTHR15437:SF7">
    <property type="entry name" value="TRANSCRIPTION TERMINATION FACTOR 5, MITOCHONDRIAL"/>
    <property type="match status" value="1"/>
</dbReference>
<dbReference type="InterPro" id="IPR003690">
    <property type="entry name" value="MTERF"/>
</dbReference>
<evidence type="ECO:0000256" key="1">
    <source>
        <dbReference type="ARBA" id="ARBA00007692"/>
    </source>
</evidence>